<evidence type="ECO:0000313" key="2">
    <source>
        <dbReference type="Proteomes" id="UP000019364"/>
    </source>
</evidence>
<reference evidence="1 2" key="1">
    <citation type="journal article" date="2014" name="Genome Announc.">
        <title>Draft Genome Sequence of Paenibacillus pini JCM 16418T, Isolated from the Rhizosphere of Pine Tree.</title>
        <authorList>
            <person name="Yuki M."/>
            <person name="Oshima K."/>
            <person name="Suda W."/>
            <person name="Oshida Y."/>
            <person name="Kitamura K."/>
            <person name="Iida Y."/>
            <person name="Hattori M."/>
            <person name="Ohkuma M."/>
        </authorList>
    </citation>
    <scope>NUCLEOTIDE SEQUENCE [LARGE SCALE GENOMIC DNA]</scope>
    <source>
        <strain evidence="1 2">JCM 16418</strain>
    </source>
</reference>
<dbReference type="EMBL" id="BAVZ01000023">
    <property type="protein sequence ID" value="GAF10408.1"/>
    <property type="molecule type" value="Genomic_DNA"/>
</dbReference>
<dbReference type="RefSeq" id="WP_036652783.1">
    <property type="nucleotide sequence ID" value="NZ_BAVZ01000023.1"/>
</dbReference>
<dbReference type="Proteomes" id="UP000019364">
    <property type="component" value="Unassembled WGS sequence"/>
</dbReference>
<proteinExistence type="predicted"/>
<sequence>MEDGFYIGAVLPGNSQALTYIGHIQSDLEEDIEEIQVYFKCKYEYHLDENTNTGEAKSNICSVIIETNSE</sequence>
<dbReference type="AlphaFoldDB" id="W7YT84"/>
<evidence type="ECO:0000313" key="1">
    <source>
        <dbReference type="EMBL" id="GAF10408.1"/>
    </source>
</evidence>
<name>W7YT84_9BACL</name>
<protein>
    <submittedName>
        <fullName evidence="1">Uncharacterized protein</fullName>
    </submittedName>
</protein>
<dbReference type="STRING" id="1236976.JCM16418_4611"/>
<accession>W7YT84</accession>
<organism evidence="1 2">
    <name type="scientific">Paenibacillus pini JCM 16418</name>
    <dbReference type="NCBI Taxonomy" id="1236976"/>
    <lineage>
        <taxon>Bacteria</taxon>
        <taxon>Bacillati</taxon>
        <taxon>Bacillota</taxon>
        <taxon>Bacilli</taxon>
        <taxon>Bacillales</taxon>
        <taxon>Paenibacillaceae</taxon>
        <taxon>Paenibacillus</taxon>
    </lineage>
</organism>
<gene>
    <name evidence="1" type="ORF">JCM16418_4611</name>
</gene>
<keyword evidence="2" id="KW-1185">Reference proteome</keyword>
<comment type="caution">
    <text evidence="1">The sequence shown here is derived from an EMBL/GenBank/DDBJ whole genome shotgun (WGS) entry which is preliminary data.</text>
</comment>